<evidence type="ECO:0000313" key="1">
    <source>
        <dbReference type="EMBL" id="GIO48885.1"/>
    </source>
</evidence>
<comment type="caution">
    <text evidence="1">The sequence shown here is derived from an EMBL/GenBank/DDBJ whole genome shotgun (WGS) entry which is preliminary data.</text>
</comment>
<name>A0A919YHP5_9BACL</name>
<protein>
    <submittedName>
        <fullName evidence="1">Uncharacterized protein</fullName>
    </submittedName>
</protein>
<gene>
    <name evidence="1" type="ORF">J34TS1_36500</name>
</gene>
<keyword evidence="2" id="KW-1185">Reference proteome</keyword>
<proteinExistence type="predicted"/>
<dbReference type="AlphaFoldDB" id="A0A919YHP5"/>
<dbReference type="EMBL" id="BORT01000017">
    <property type="protein sequence ID" value="GIO48885.1"/>
    <property type="molecule type" value="Genomic_DNA"/>
</dbReference>
<sequence>MFENKRYSGGDGIDLKKRSVRLKAFQRKAIIGSIGCLRILTVCGYINQENLEATAIGRTIRNRSGHSQNVKTSSGAKAKFYPQKGRLLTHEESSHLFIGGFNRICGSG</sequence>
<dbReference type="Proteomes" id="UP000682811">
    <property type="component" value="Unassembled WGS sequence"/>
</dbReference>
<reference evidence="1 2" key="1">
    <citation type="submission" date="2021-03" db="EMBL/GenBank/DDBJ databases">
        <title>Antimicrobial resistance genes in bacteria isolated from Japanese honey, and their potential for conferring macrolide and lincosamide resistance in the American foulbrood pathogen Paenibacillus larvae.</title>
        <authorList>
            <person name="Okamoto M."/>
            <person name="Kumagai M."/>
            <person name="Kanamori H."/>
            <person name="Takamatsu D."/>
        </authorList>
    </citation>
    <scope>NUCLEOTIDE SEQUENCE [LARGE SCALE GENOMIC DNA]</scope>
    <source>
        <strain evidence="1 2">J34TS1</strain>
    </source>
</reference>
<evidence type="ECO:0000313" key="2">
    <source>
        <dbReference type="Proteomes" id="UP000682811"/>
    </source>
</evidence>
<organism evidence="1 2">
    <name type="scientific">Paenibacillus azoreducens</name>
    <dbReference type="NCBI Taxonomy" id="116718"/>
    <lineage>
        <taxon>Bacteria</taxon>
        <taxon>Bacillati</taxon>
        <taxon>Bacillota</taxon>
        <taxon>Bacilli</taxon>
        <taxon>Bacillales</taxon>
        <taxon>Paenibacillaceae</taxon>
        <taxon>Paenibacillus</taxon>
    </lineage>
</organism>
<accession>A0A919YHP5</accession>